<evidence type="ECO:0000256" key="2">
    <source>
        <dbReference type="ARBA" id="ARBA00023295"/>
    </source>
</evidence>
<dbReference type="Pfam" id="PF00150">
    <property type="entry name" value="Cellulase"/>
    <property type="match status" value="1"/>
</dbReference>
<dbReference type="PANTHER" id="PTHR34142">
    <property type="entry name" value="ENDO-BETA-1,4-GLUCANASE A"/>
    <property type="match status" value="1"/>
</dbReference>
<dbReference type="InterPro" id="IPR001547">
    <property type="entry name" value="Glyco_hydro_5"/>
</dbReference>
<feature type="domain" description="Glycoside hydrolase family 5" evidence="3">
    <location>
        <begin position="81"/>
        <end position="325"/>
    </location>
</feature>
<proteinExistence type="predicted"/>
<dbReference type="GO" id="GO:0000272">
    <property type="term" value="P:polysaccharide catabolic process"/>
    <property type="evidence" value="ECO:0007669"/>
    <property type="project" value="InterPro"/>
</dbReference>
<dbReference type="InterPro" id="IPR018087">
    <property type="entry name" value="Glyco_hydro_5_CS"/>
</dbReference>
<dbReference type="PANTHER" id="PTHR34142:SF1">
    <property type="entry name" value="GLYCOSIDE HYDROLASE FAMILY 5 DOMAIN-CONTAINING PROTEIN"/>
    <property type="match status" value="1"/>
</dbReference>
<feature type="non-terminal residue" evidence="4">
    <location>
        <position position="1"/>
    </location>
</feature>
<evidence type="ECO:0000256" key="1">
    <source>
        <dbReference type="ARBA" id="ARBA00022801"/>
    </source>
</evidence>
<evidence type="ECO:0000313" key="4">
    <source>
        <dbReference type="EMBL" id="KKN16754.1"/>
    </source>
</evidence>
<organism evidence="4">
    <name type="scientific">marine sediment metagenome</name>
    <dbReference type="NCBI Taxonomy" id="412755"/>
    <lineage>
        <taxon>unclassified sequences</taxon>
        <taxon>metagenomes</taxon>
        <taxon>ecological metagenomes</taxon>
    </lineage>
</organism>
<dbReference type="SUPFAM" id="SSF51445">
    <property type="entry name" value="(Trans)glycosidases"/>
    <property type="match status" value="1"/>
</dbReference>
<keyword evidence="1" id="KW-0378">Hydrolase</keyword>
<dbReference type="Gene3D" id="3.20.20.80">
    <property type="entry name" value="Glycosidases"/>
    <property type="match status" value="1"/>
</dbReference>
<dbReference type="InterPro" id="IPR017853">
    <property type="entry name" value="GH"/>
</dbReference>
<comment type="caution">
    <text evidence="4">The sequence shown here is derived from an EMBL/GenBank/DDBJ whole genome shotgun (WGS) entry which is preliminary data.</text>
</comment>
<sequence length="364" mass="41477">SLSITIPIIMVLVYLGFINIAVESEVKVVENLGVTDVEQAQQTTPFLILKSVSETEKVFYDTQHTVVEEYGQLSVSGRYMVDKEGSPVQLRGMSLFWSQWMGKFYTQETVRWLKTNWNVTIVRASMAVEDVDGYLNNKAREKAKIFEVIDAAIEEGIYVLVDWHSHHAEDYIAEAKDFFSEVAEKYGDTPNIIYETYNEPLDVSWSAVLKPYHEEIIAEIRKYDPDNIVVCGTRNWSQRVDEVVNNELSDKNVMYTLHYYATSHKENVRRLTETALANNIPIFVTEYGVTDYSGDGEIDVASANTWWNFLDENKISWCNWSIADKAESSAALKPGASGKGKWSENEITESGLMVRAEMKAKNSY</sequence>
<protein>
    <recommendedName>
        <fullName evidence="3">Glycoside hydrolase family 5 domain-containing protein</fullName>
    </recommendedName>
</protein>
<accession>A0A0F9NFJ8</accession>
<gene>
    <name evidence="4" type="ORF">LCGC14_0972680</name>
</gene>
<dbReference type="EMBL" id="LAZR01003583">
    <property type="protein sequence ID" value="KKN16754.1"/>
    <property type="molecule type" value="Genomic_DNA"/>
</dbReference>
<dbReference type="GO" id="GO:0004553">
    <property type="term" value="F:hydrolase activity, hydrolyzing O-glycosyl compounds"/>
    <property type="evidence" value="ECO:0007669"/>
    <property type="project" value="InterPro"/>
</dbReference>
<keyword evidence="2" id="KW-0326">Glycosidase</keyword>
<dbReference type="AlphaFoldDB" id="A0A0F9NFJ8"/>
<dbReference type="PROSITE" id="PS00659">
    <property type="entry name" value="GLYCOSYL_HYDROL_F5"/>
    <property type="match status" value="1"/>
</dbReference>
<evidence type="ECO:0000259" key="3">
    <source>
        <dbReference type="Pfam" id="PF00150"/>
    </source>
</evidence>
<name>A0A0F9NFJ8_9ZZZZ</name>
<reference evidence="4" key="1">
    <citation type="journal article" date="2015" name="Nature">
        <title>Complex archaea that bridge the gap between prokaryotes and eukaryotes.</title>
        <authorList>
            <person name="Spang A."/>
            <person name="Saw J.H."/>
            <person name="Jorgensen S.L."/>
            <person name="Zaremba-Niedzwiedzka K."/>
            <person name="Martijn J."/>
            <person name="Lind A.E."/>
            <person name="van Eijk R."/>
            <person name="Schleper C."/>
            <person name="Guy L."/>
            <person name="Ettema T.J."/>
        </authorList>
    </citation>
    <scope>NUCLEOTIDE SEQUENCE</scope>
</reference>